<feature type="transmembrane region" description="Helical" evidence="7">
    <location>
        <begin position="175"/>
        <end position="193"/>
    </location>
</feature>
<sequence>MAVNSYRDDEQMDHTSRKKIIRRLLGYLFAFKGAVLGVMVLMAGAIAISLLNPLLIEEALDNYIARRDFEGLVRLGILALALNLVYIVLVKIRMYEMSVVSNKILLRIRQDLYEHIQTLSFSFFDSRPTGKILARIIGDVNALKDVFVNAVTTLIPEFVTVAGVVVIMVAKDWRLAAASLSTLPIMAAGVWMVQKASHRRWQIYRKKSSNLNAYVHEDLAGMRVVQSFQAQDEMNEIFSKLTDEHRDSFQDACRYADLFGPVVDFCWGIGAMMLYLVGVRVLGIGQASVGLLVAFGSYINMFWNPILNLSSFYNNLITNLTAAERIFDILDTQPDITDREGVKELPPIQGSVEFSHVSFTYDKGTPAETKVLSDVSFQVRPGETIALVGPTGAGKTTIVNLISRFYDIEEGVIYVDGHNLTQVSIESFRRQMGVMTQDNFIFHGTIRDNILYGKPDATEEEMLAASKAVHAHAFIMEMEHGYDTELKEQGAGLSIGQRQLIAFARTMVSMPKILILDEATSSIDTHTELLVQEGIEALLAGRTSFVIAHRLSTIQNADRIFVIDNGGIMEQGSPKELMKKRELITGCIWRSLPELRNDKKHLQYTLRGYIIIMKKRIRYKNTGYMQNKEKLMSEKKIQETKAACCGPHTDTGKVKERTKQEYKDLIHRLNRIEGQVRGIRGMVEKDAYCTDILVQVAAVNAALNSFNKVLLANHIKTCVTRDIRDGKEDTVDELVAVLQKLMK</sequence>
<dbReference type="Proteomes" id="UP000012589">
    <property type="component" value="Unassembled WGS sequence"/>
</dbReference>
<accession>N2ACA5</accession>
<dbReference type="SMART" id="SM00382">
    <property type="entry name" value="AAA"/>
    <property type="match status" value="1"/>
</dbReference>
<dbReference type="PROSITE" id="PS50929">
    <property type="entry name" value="ABC_TM1F"/>
    <property type="match status" value="1"/>
</dbReference>
<keyword evidence="11" id="KW-1185">Reference proteome</keyword>
<dbReference type="GO" id="GO:0003677">
    <property type="term" value="F:DNA binding"/>
    <property type="evidence" value="ECO:0007669"/>
    <property type="project" value="InterPro"/>
</dbReference>
<name>N2ACA5_9FIRM</name>
<dbReference type="AlphaFoldDB" id="N2ACA5"/>
<dbReference type="PANTHER" id="PTHR43394">
    <property type="entry name" value="ATP-DEPENDENT PERMEASE MDL1, MITOCHONDRIAL"/>
    <property type="match status" value="1"/>
</dbReference>
<dbReference type="InterPro" id="IPR003735">
    <property type="entry name" value="Metal_Tscrpt_repr"/>
</dbReference>
<dbReference type="PATRIC" id="fig|1235802.3.peg.3543"/>
<feature type="transmembrane region" description="Helical" evidence="7">
    <location>
        <begin position="71"/>
        <end position="89"/>
    </location>
</feature>
<comment type="caution">
    <text evidence="10">The sequence shown here is derived from an EMBL/GenBank/DDBJ whole genome shotgun (WGS) entry which is preliminary data.</text>
</comment>
<evidence type="ECO:0000256" key="7">
    <source>
        <dbReference type="SAM" id="Phobius"/>
    </source>
</evidence>
<protein>
    <submittedName>
        <fullName evidence="10">ATP-binding cassette, subfamily B, bacterial</fullName>
    </submittedName>
</protein>
<dbReference type="InterPro" id="IPR038390">
    <property type="entry name" value="Metal_Tscrpt_repr_sf"/>
</dbReference>
<evidence type="ECO:0000256" key="4">
    <source>
        <dbReference type="ARBA" id="ARBA00022840"/>
    </source>
</evidence>
<dbReference type="InterPro" id="IPR011527">
    <property type="entry name" value="ABC1_TM_dom"/>
</dbReference>
<dbReference type="Gene3D" id="1.20.58.1000">
    <property type="entry name" value="Metal-sensitive repressor, helix protomer"/>
    <property type="match status" value="1"/>
</dbReference>
<dbReference type="GO" id="GO:0045892">
    <property type="term" value="P:negative regulation of DNA-templated transcription"/>
    <property type="evidence" value="ECO:0007669"/>
    <property type="project" value="UniProtKB-ARBA"/>
</dbReference>
<dbReference type="GO" id="GO:0005524">
    <property type="term" value="F:ATP binding"/>
    <property type="evidence" value="ECO:0007669"/>
    <property type="project" value="UniProtKB-KW"/>
</dbReference>
<evidence type="ECO:0000256" key="2">
    <source>
        <dbReference type="ARBA" id="ARBA00022692"/>
    </source>
</evidence>
<keyword evidence="6 7" id="KW-0472">Membrane</keyword>
<evidence type="ECO:0000313" key="10">
    <source>
        <dbReference type="EMBL" id="EMZ24093.1"/>
    </source>
</evidence>
<organism evidence="10 11">
    <name type="scientific">Eubacterium plexicaudatum ASF492</name>
    <dbReference type="NCBI Taxonomy" id="1235802"/>
    <lineage>
        <taxon>Bacteria</taxon>
        <taxon>Bacillati</taxon>
        <taxon>Bacillota</taxon>
        <taxon>Clostridia</taxon>
        <taxon>Eubacteriales</taxon>
        <taxon>Eubacteriaceae</taxon>
        <taxon>Eubacterium</taxon>
    </lineage>
</organism>
<dbReference type="Pfam" id="PF02583">
    <property type="entry name" value="Trns_repr_metal"/>
    <property type="match status" value="1"/>
</dbReference>
<dbReference type="EMBL" id="AQFT01000100">
    <property type="protein sequence ID" value="EMZ24093.1"/>
    <property type="molecule type" value="Genomic_DNA"/>
</dbReference>
<dbReference type="Gene3D" id="1.20.1560.10">
    <property type="entry name" value="ABC transporter type 1, transmembrane domain"/>
    <property type="match status" value="1"/>
</dbReference>
<comment type="subcellular location">
    <subcellularLocation>
        <location evidence="1">Cell membrane</location>
        <topology evidence="1">Multi-pass membrane protein</topology>
    </subcellularLocation>
</comment>
<keyword evidence="5 7" id="KW-1133">Transmembrane helix</keyword>
<proteinExistence type="predicted"/>
<evidence type="ECO:0000259" key="9">
    <source>
        <dbReference type="PROSITE" id="PS50929"/>
    </source>
</evidence>
<reference evidence="10 11" key="1">
    <citation type="journal article" date="2014" name="Genome Announc.">
        <title>Draft genome sequences of the altered schaedler flora, a defined bacterial community from gnotobiotic mice.</title>
        <authorList>
            <person name="Wannemuehler M.J."/>
            <person name="Overstreet A.M."/>
            <person name="Ward D.V."/>
            <person name="Phillips G.J."/>
        </authorList>
    </citation>
    <scope>NUCLEOTIDE SEQUENCE [LARGE SCALE GENOMIC DNA]</scope>
    <source>
        <strain evidence="10 11">ASF492</strain>
    </source>
</reference>
<dbReference type="CDD" id="cd03254">
    <property type="entry name" value="ABCC_Glucan_exporter_like"/>
    <property type="match status" value="1"/>
</dbReference>
<dbReference type="STRING" id="1235802.C823_03357"/>
<dbReference type="InterPro" id="IPR027417">
    <property type="entry name" value="P-loop_NTPase"/>
</dbReference>
<evidence type="ECO:0000259" key="8">
    <source>
        <dbReference type="PROSITE" id="PS50893"/>
    </source>
</evidence>
<dbReference type="Pfam" id="PF00005">
    <property type="entry name" value="ABC_tran"/>
    <property type="match status" value="1"/>
</dbReference>
<dbReference type="eggNOG" id="COG1132">
    <property type="taxonomic scope" value="Bacteria"/>
</dbReference>
<dbReference type="InterPro" id="IPR003593">
    <property type="entry name" value="AAA+_ATPase"/>
</dbReference>
<dbReference type="InterPro" id="IPR036640">
    <property type="entry name" value="ABC1_TM_sf"/>
</dbReference>
<evidence type="ECO:0000313" key="11">
    <source>
        <dbReference type="Proteomes" id="UP000012589"/>
    </source>
</evidence>
<evidence type="ECO:0000256" key="3">
    <source>
        <dbReference type="ARBA" id="ARBA00022741"/>
    </source>
</evidence>
<dbReference type="InterPro" id="IPR003439">
    <property type="entry name" value="ABC_transporter-like_ATP-bd"/>
</dbReference>
<dbReference type="SUPFAM" id="SSF90123">
    <property type="entry name" value="ABC transporter transmembrane region"/>
    <property type="match status" value="1"/>
</dbReference>
<dbReference type="PROSITE" id="PS50893">
    <property type="entry name" value="ABC_TRANSPORTER_2"/>
    <property type="match status" value="1"/>
</dbReference>
<dbReference type="CDD" id="cd18545">
    <property type="entry name" value="ABC_6TM_YknV_like"/>
    <property type="match status" value="1"/>
</dbReference>
<dbReference type="GO" id="GO:0015421">
    <property type="term" value="F:ABC-type oligopeptide transporter activity"/>
    <property type="evidence" value="ECO:0007669"/>
    <property type="project" value="TreeGrafter"/>
</dbReference>
<feature type="domain" description="ABC transporter" evidence="8">
    <location>
        <begin position="352"/>
        <end position="590"/>
    </location>
</feature>
<dbReference type="Gene3D" id="3.40.50.300">
    <property type="entry name" value="P-loop containing nucleotide triphosphate hydrolases"/>
    <property type="match status" value="1"/>
</dbReference>
<keyword evidence="3" id="KW-0547">Nucleotide-binding</keyword>
<dbReference type="OrthoDB" id="9762778at2"/>
<keyword evidence="2 7" id="KW-0812">Transmembrane</keyword>
<feature type="transmembrane region" description="Helical" evidence="7">
    <location>
        <begin position="24"/>
        <end position="51"/>
    </location>
</feature>
<dbReference type="SUPFAM" id="SSF52540">
    <property type="entry name" value="P-loop containing nucleoside triphosphate hydrolases"/>
    <property type="match status" value="1"/>
</dbReference>
<feature type="domain" description="ABC transmembrane type-1" evidence="9">
    <location>
        <begin position="36"/>
        <end position="318"/>
    </location>
</feature>
<dbReference type="GO" id="GO:0046872">
    <property type="term" value="F:metal ion binding"/>
    <property type="evidence" value="ECO:0007669"/>
    <property type="project" value="InterPro"/>
</dbReference>
<dbReference type="HOGENOM" id="CLU_000604_84_3_9"/>
<dbReference type="CDD" id="cd10156">
    <property type="entry name" value="FpFrmR-Cterm-like_DUF156"/>
    <property type="match status" value="1"/>
</dbReference>
<dbReference type="GO" id="GO:0016887">
    <property type="term" value="F:ATP hydrolysis activity"/>
    <property type="evidence" value="ECO:0007669"/>
    <property type="project" value="InterPro"/>
</dbReference>
<gene>
    <name evidence="10" type="ORF">C823_03357</name>
</gene>
<feature type="transmembrane region" description="Helical" evidence="7">
    <location>
        <begin position="146"/>
        <end position="169"/>
    </location>
</feature>
<evidence type="ECO:0000256" key="5">
    <source>
        <dbReference type="ARBA" id="ARBA00022989"/>
    </source>
</evidence>
<evidence type="ECO:0000256" key="1">
    <source>
        <dbReference type="ARBA" id="ARBA00004651"/>
    </source>
</evidence>
<dbReference type="InterPro" id="IPR039421">
    <property type="entry name" value="Type_1_exporter"/>
</dbReference>
<dbReference type="FunFam" id="3.40.50.300:FF:000218">
    <property type="entry name" value="Multidrug ABC transporter ATP-binding protein"/>
    <property type="match status" value="1"/>
</dbReference>
<dbReference type="PANTHER" id="PTHR43394:SF1">
    <property type="entry name" value="ATP-BINDING CASSETTE SUB-FAMILY B MEMBER 10, MITOCHONDRIAL"/>
    <property type="match status" value="1"/>
</dbReference>
<feature type="transmembrane region" description="Helical" evidence="7">
    <location>
        <begin position="283"/>
        <end position="303"/>
    </location>
</feature>
<keyword evidence="4 10" id="KW-0067">ATP-binding</keyword>
<evidence type="ECO:0000256" key="6">
    <source>
        <dbReference type="ARBA" id="ARBA00023136"/>
    </source>
</evidence>
<dbReference type="Pfam" id="PF00664">
    <property type="entry name" value="ABC_membrane"/>
    <property type="match status" value="1"/>
</dbReference>
<dbReference type="GO" id="GO:0005886">
    <property type="term" value="C:plasma membrane"/>
    <property type="evidence" value="ECO:0007669"/>
    <property type="project" value="UniProtKB-SubCell"/>
</dbReference>